<proteinExistence type="predicted"/>
<evidence type="ECO:0000259" key="4">
    <source>
        <dbReference type="Pfam" id="PF25033"/>
    </source>
</evidence>
<evidence type="ECO:0000256" key="1">
    <source>
        <dbReference type="ARBA" id="ARBA00022448"/>
    </source>
</evidence>
<evidence type="ECO:0000313" key="5">
    <source>
        <dbReference type="EMBL" id="CAG2193424.1"/>
    </source>
</evidence>
<dbReference type="GO" id="GO:0045053">
    <property type="term" value="P:protein retention in Golgi apparatus"/>
    <property type="evidence" value="ECO:0007669"/>
    <property type="project" value="TreeGrafter"/>
</dbReference>
<dbReference type="PANTHER" id="PTHR16166:SF146">
    <property type="entry name" value="VACUOLAR PROTEIN SORTING-ASSOCIATED PROTEIN 13A-LIKE ISOFORM X1"/>
    <property type="match status" value="1"/>
</dbReference>
<dbReference type="InterPro" id="IPR026854">
    <property type="entry name" value="VPS13_N"/>
</dbReference>
<sequence length="2573" mass="294894">MLSFTPCSHALHLTLRNRITNIFSVNLFSEYVKIAIPWSNLLGTSTAVTLELSGLYIIAGPVADRPYDKKKDEDLHNAIKQAKLRSFEETAYQKVASQAEKNPGLFEKIWKYVLNNITITLSNIHVRYEDSITHGDYSFAMGGILNQFTVHTTDKNWQETELDSQATLLHKLGKLTNLSLYWNHCVKDLDLVGKPERIKSGKWKNLLKMAVSTNRINDEEFEHSKRNTYITTTLCVRECSLHTGKREACITTTLCVRECSLHTGKREACITTTLCVRECSLHTGKREAYITTTLCVKECSLHTGKRDAYITTTLCVRECSLHTAGKREAYITATLCVRECSLHTGKREAYITTTLCVRECSLHTGKREAYITTTLCVRECSLHTGKREAYITTTLCVRECSLHTGKREACITTTLCVRECSLHTGKRNTYITTTLCVRQCSVHTGKREAYITTTLCVRECSLHTGKREAYITTTLCVRECSLHTGKREAYITTTLCVRECSLHTGKREAYITTTLCVRECSLHTGKRNTYITTTLCVRECSLHTGKREACITTTLCVRECSLHTGKRNTYITTTLCVRECSLHTGKREAYITTTLCVRECSLHTGKREAYITTTLCVRECSLHTGKREACITTTLCVRECSLHTGKREAYITTTLCVRECSLHTGKRNTYITTTLCVRECSLHTGKRNTYITTTLCVRECSVHTGKREAYITTTLCVRECSLHTVLKPVSVEAKIIMNNTDDLQMPKLYIQFSPPESCKCIDCYLSRNQYTSMLKWFDAVDRLRVNMKYRKYRPNPIERPVKSNCKSWWKYAYQSVLQERVRPFSWSRIVVYRQLFKDYKHLYLQHLENPNDETVTIRCKTLEYEMDVHNIMTAREDAKVEFQKRVPERVKIKKKDKSEGSWWWPWGGSQESEEEIETPDKDGIWGELSEVEKKELYDKIGYKEEADQQKLPDDYIAYKIQLEIKQFDVTLTSKRQTILKASLCEMLTSYENRPEGKGVRILSKTEGFKIEGATLGFKPFTILTSNGGLYTTDKQMFMLDYYLNPLPYVYKADQALILNVRPVEIFYDQHAVTQVLSFFQMPDEKSEVDLNEIAMSKLRGFVEYSRDTLLYAIEQKSTFHISVHMKSPYIVIPQTGTLSDSEREGHVLVIDLGTFTVRSDLQDKDKTLENPSTEELHEKLYDKFLVTITEVEILVADSNEDWHLPLTMDKSQSKYHILPNSSLDIAFYKTSMADNYNHPHHKFDIKLHSLTLTVTDEQLLILYMFVFHFPKPKIIALEDQMDSAGTVPPKLDPSDIQLEPDIALLRRAKRTILSRTVIEATIPEDESVADRPYYPKGADDNFFSASDDSEDEYDKWNRFLSVRSVEDYLSDNNRMRMYIRIQIVELVIQLSLQEAKQRKEYLMFRLDPVIVDMASTMYLDKNGKPVDCGYAMYASVGAFKMADKLHQRASGAYLELLRTESDKKLITFSYRQVLPKCPDFGKVYNYIENAASFTCHNVSVIFDQTVMGSLKKFADSMQERLAKIEAKVNSGPNLRIADARRLAPPPLQRQESRLSNSINQVTGMLKGMADEVDSSDRPTIKLHLVTCIKDVSLQLCNIDKHFSQMEFKGMESQLIMRHKKIVFNCRLKEMSIKDLNRHTLYPNILIIEKEDDPFFDLKVEKFNNKDKIVKKDNNIGDKLDYRVRLRIGHLQLACISKFFYSIVGFFDPFKTPEIVQAATTYRDMVSKQVTEIHPSAMRIAIRVTMHRPTIVIPKHSTCADIFMLQFRMFEIDNSFKKEMLSDGQEQDWNYFIAHLKEMEVKRGRLKENEFHMLYHIVEPVNFEATFGLALAPFRSRLMYNISGDVALIKINVQQSDIKLMFDVLRKNFKEGAPQSVQDVGSSPVARVDVVDSPTADTSETAFNALVTLQGLTLCLYDEKTDIEASPLQIYHRNKLSSCKIGELNIRVNTFPEADITMDVNITLHSLSLDDTKSDSKPVVKRIFYCHQISQQENLPLISVVYKSRSSGHQEADIRMDKVTINLNIPYLLALNEFYQSAFQSDVPPVDQSRQRTSLVSDQLDSSPNNSVLQVKGIVKQPKIVLFADPEKDTSRILVLDTDIEFEMYTDSSIQKIQASIKSMKMYTSLHGNELYENSVIKPCNVDFSRISCLQDNKMDYSINLPQLDIYITPTVLHLMADVTKLLTGPEKKEDDTSIEPVPETDMWSVKSVSADKWRQRIDEEGSAIDPFEPAEAPTESITLKIKKMNSYFRVRNLDYDVDLLHLKMSIDAKISDLQKQFQMTSDIQAEARYFNEKLSVWEPLIEKVSEKEGQYRPWECVMKVIRNRSYPMTFNYVQDGFSLEDTYRNNVQKLLQESKRRSSSSESETDDSIVEKTVMRHKFPRTRSRIASDKSFGKRKSLSHPGSIQGESDTEPDGLIQSITNKLGGIFSDSDSSEDADISENDDNGDLVDPSLDKPVFITSKGPVHIAMDQSMYDELDAGPQLDNTEEGEKEEPRPQSYYIIMASQDQLLLNVTPQAIDVLTDVTNVSQSYYIIMASQDQLLLNVTPQAIDVLTDVTNVSQSYYIIMASQTNYF</sequence>
<name>A0A8S3QBH1_MYTED</name>
<dbReference type="InterPro" id="IPR056747">
    <property type="entry name" value="VPS13-like_M"/>
</dbReference>
<comment type="caution">
    <text evidence="5">The sequence shown here is derived from an EMBL/GenBank/DDBJ whole genome shotgun (WGS) entry which is preliminary data.</text>
</comment>
<protein>
    <submittedName>
        <fullName evidence="5">VPS13A_C</fullName>
    </submittedName>
</protein>
<keyword evidence="6" id="KW-1185">Reference proteome</keyword>
<feature type="domain" description="Chorein N-terminal" evidence="3">
    <location>
        <begin position="723"/>
        <end position="1266"/>
    </location>
</feature>
<gene>
    <name evidence="5" type="ORF">MEDL_8474</name>
</gene>
<keyword evidence="1" id="KW-0813">Transport</keyword>
<dbReference type="GO" id="GO:0006623">
    <property type="term" value="P:protein targeting to vacuole"/>
    <property type="evidence" value="ECO:0007669"/>
    <property type="project" value="TreeGrafter"/>
</dbReference>
<feature type="domain" description="VPS13-like middle region" evidence="4">
    <location>
        <begin position="1595"/>
        <end position="2308"/>
    </location>
</feature>
<feature type="region of interest" description="Disordered" evidence="2">
    <location>
        <begin position="2351"/>
        <end position="2453"/>
    </location>
</feature>
<feature type="compositionally biased region" description="Acidic residues" evidence="2">
    <location>
        <begin position="2431"/>
        <end position="2446"/>
    </location>
</feature>
<dbReference type="EMBL" id="CAJPWZ010000459">
    <property type="protein sequence ID" value="CAG2193424.1"/>
    <property type="molecule type" value="Genomic_DNA"/>
</dbReference>
<accession>A0A8S3QBH1</accession>
<dbReference type="Proteomes" id="UP000683360">
    <property type="component" value="Unassembled WGS sequence"/>
</dbReference>
<feature type="domain" description="Chorein N-terminal" evidence="3">
    <location>
        <begin position="32"/>
        <end position="184"/>
    </location>
</feature>
<dbReference type="Pfam" id="PF12624">
    <property type="entry name" value="VPS13_N"/>
    <property type="match status" value="2"/>
</dbReference>
<dbReference type="PANTHER" id="PTHR16166">
    <property type="entry name" value="VACUOLAR PROTEIN SORTING-ASSOCIATED PROTEIN VPS13"/>
    <property type="match status" value="1"/>
</dbReference>
<feature type="compositionally biased region" description="Basic residues" evidence="2">
    <location>
        <begin position="2375"/>
        <end position="2384"/>
    </location>
</feature>
<dbReference type="OrthoDB" id="428159at2759"/>
<dbReference type="Pfam" id="PF25033">
    <property type="entry name" value="VPS13_M"/>
    <property type="match status" value="1"/>
</dbReference>
<dbReference type="InterPro" id="IPR026847">
    <property type="entry name" value="VPS13"/>
</dbReference>
<organism evidence="5 6">
    <name type="scientific">Mytilus edulis</name>
    <name type="common">Blue mussel</name>
    <dbReference type="NCBI Taxonomy" id="6550"/>
    <lineage>
        <taxon>Eukaryota</taxon>
        <taxon>Metazoa</taxon>
        <taxon>Spiralia</taxon>
        <taxon>Lophotrochozoa</taxon>
        <taxon>Mollusca</taxon>
        <taxon>Bivalvia</taxon>
        <taxon>Autobranchia</taxon>
        <taxon>Pteriomorphia</taxon>
        <taxon>Mytilida</taxon>
        <taxon>Mytiloidea</taxon>
        <taxon>Mytilidae</taxon>
        <taxon>Mytilinae</taxon>
        <taxon>Mytilus</taxon>
    </lineage>
</organism>
<evidence type="ECO:0000313" key="6">
    <source>
        <dbReference type="Proteomes" id="UP000683360"/>
    </source>
</evidence>
<reference evidence="5" key="1">
    <citation type="submission" date="2021-03" db="EMBL/GenBank/DDBJ databases">
        <authorList>
            <person name="Bekaert M."/>
        </authorList>
    </citation>
    <scope>NUCLEOTIDE SEQUENCE</scope>
</reference>
<evidence type="ECO:0000256" key="2">
    <source>
        <dbReference type="SAM" id="MobiDB-lite"/>
    </source>
</evidence>
<evidence type="ECO:0000259" key="3">
    <source>
        <dbReference type="Pfam" id="PF12624"/>
    </source>
</evidence>